<evidence type="ECO:0000313" key="3">
    <source>
        <dbReference type="Proteomes" id="UP000054383"/>
    </source>
</evidence>
<dbReference type="OMA" id="FWRQPAV"/>
<sequence>MSKSSFLDHDDPVPSYDESVYSAQPRSALHQRLDQVRLDRVRDILSTHVDPLLEAQADSGLYKTVFLLIPSNVSSLQPQASEQSSYSTPKEPEVLGFASTDVVHLVRLKGEEHTLQFWRQPAVVEELTVNLRMRLELGGHRVEQDTSHASVPDPTPPVEPTPPSPLEKKKSSSWFRSSSKPKKQSRSWLNPTIPSEAIVIDHKLGWRGKHEEASENKSLARGSVRVNVEWKEVCVRVENELGLYETRKGPGICLSVEFGSR</sequence>
<protein>
    <submittedName>
        <fullName evidence="2">Uncharacterized protein</fullName>
    </submittedName>
</protein>
<feature type="compositionally biased region" description="Basic and acidic residues" evidence="1">
    <location>
        <begin position="1"/>
        <end position="12"/>
    </location>
</feature>
<keyword evidence="3" id="KW-1185">Reference proteome</keyword>
<dbReference type="STRING" id="28573.A0A0U1M4L5"/>
<name>A0A0U1M4L5_TALIS</name>
<feature type="region of interest" description="Disordered" evidence="1">
    <location>
        <begin position="1"/>
        <end position="22"/>
    </location>
</feature>
<dbReference type="EMBL" id="CVMT01000008">
    <property type="protein sequence ID" value="CRG90484.1"/>
    <property type="molecule type" value="Genomic_DNA"/>
</dbReference>
<evidence type="ECO:0000313" key="2">
    <source>
        <dbReference type="EMBL" id="CRG90484.1"/>
    </source>
</evidence>
<proteinExistence type="predicted"/>
<dbReference type="OrthoDB" id="3914029at2759"/>
<dbReference type="AlphaFoldDB" id="A0A0U1M4L5"/>
<dbReference type="Proteomes" id="UP000054383">
    <property type="component" value="Unassembled WGS sequence"/>
</dbReference>
<evidence type="ECO:0000256" key="1">
    <source>
        <dbReference type="SAM" id="MobiDB-lite"/>
    </source>
</evidence>
<feature type="region of interest" description="Disordered" evidence="1">
    <location>
        <begin position="141"/>
        <end position="188"/>
    </location>
</feature>
<reference evidence="2 3" key="1">
    <citation type="submission" date="2015-04" db="EMBL/GenBank/DDBJ databases">
        <authorList>
            <person name="Syromyatnikov M.Y."/>
            <person name="Popov V.N."/>
        </authorList>
    </citation>
    <scope>NUCLEOTIDE SEQUENCE [LARGE SCALE GENOMIC DNA]</scope>
    <source>
        <strain evidence="2">WF-38-12</strain>
    </source>
</reference>
<feature type="compositionally biased region" description="Pro residues" evidence="1">
    <location>
        <begin position="153"/>
        <end position="165"/>
    </location>
</feature>
<organism evidence="2 3">
    <name type="scientific">Talaromyces islandicus</name>
    <name type="common">Penicillium islandicum</name>
    <dbReference type="NCBI Taxonomy" id="28573"/>
    <lineage>
        <taxon>Eukaryota</taxon>
        <taxon>Fungi</taxon>
        <taxon>Dikarya</taxon>
        <taxon>Ascomycota</taxon>
        <taxon>Pezizomycotina</taxon>
        <taxon>Eurotiomycetes</taxon>
        <taxon>Eurotiomycetidae</taxon>
        <taxon>Eurotiales</taxon>
        <taxon>Trichocomaceae</taxon>
        <taxon>Talaromyces</taxon>
        <taxon>Talaromyces sect. Islandici</taxon>
    </lineage>
</organism>
<accession>A0A0U1M4L5</accession>
<gene>
    <name evidence="2" type="ORF">PISL3812_07528</name>
</gene>